<dbReference type="RefSeq" id="WP_109648850.1">
    <property type="nucleotide sequence ID" value="NZ_JACWLN010000002.1"/>
</dbReference>
<dbReference type="SUPFAM" id="SSF54211">
    <property type="entry name" value="Ribosomal protein S5 domain 2-like"/>
    <property type="match status" value="1"/>
</dbReference>
<evidence type="ECO:0000313" key="6">
    <source>
        <dbReference type="EMBL" id="PWK25944.1"/>
    </source>
</evidence>
<proteinExistence type="predicted"/>
<comment type="caution">
    <text evidence="6">The sequence shown here is derived from an EMBL/GenBank/DDBJ whole genome shotgun (WGS) entry which is preliminary data.</text>
</comment>
<dbReference type="InterPro" id="IPR036554">
    <property type="entry name" value="GHMP_kinase_C_sf"/>
</dbReference>
<evidence type="ECO:0000313" key="7">
    <source>
        <dbReference type="Proteomes" id="UP000245667"/>
    </source>
</evidence>
<name>A0A316E6A3_9FLAO</name>
<dbReference type="Proteomes" id="UP000245667">
    <property type="component" value="Unassembled WGS sequence"/>
</dbReference>
<dbReference type="InterPro" id="IPR020568">
    <property type="entry name" value="Ribosomal_Su5_D2-typ_SF"/>
</dbReference>
<reference evidence="6 7" key="1">
    <citation type="submission" date="2018-05" db="EMBL/GenBank/DDBJ databases">
        <title>Genomic Encyclopedia of Archaeal and Bacterial Type Strains, Phase II (KMG-II): from individual species to whole genera.</title>
        <authorList>
            <person name="Goeker M."/>
        </authorList>
    </citation>
    <scope>NUCLEOTIDE SEQUENCE [LARGE SCALE GENOMIC DNA]</scope>
    <source>
        <strain evidence="6 7">DSM 23514</strain>
    </source>
</reference>
<dbReference type="EMBL" id="QGGQ01000001">
    <property type="protein sequence ID" value="PWK25944.1"/>
    <property type="molecule type" value="Genomic_DNA"/>
</dbReference>
<dbReference type="Gene3D" id="3.30.70.890">
    <property type="entry name" value="GHMP kinase, C-terminal domain"/>
    <property type="match status" value="1"/>
</dbReference>
<dbReference type="GO" id="GO:0016301">
    <property type="term" value="F:kinase activity"/>
    <property type="evidence" value="ECO:0007669"/>
    <property type="project" value="UniProtKB-KW"/>
</dbReference>
<dbReference type="Gene3D" id="3.30.230.10">
    <property type="match status" value="1"/>
</dbReference>
<dbReference type="EMBL" id="JACWLN010000002">
    <property type="protein sequence ID" value="MBD1260479.1"/>
    <property type="molecule type" value="Genomic_DNA"/>
</dbReference>
<accession>A0A316E6A3</accession>
<evidence type="ECO:0000256" key="2">
    <source>
        <dbReference type="ARBA" id="ARBA00022777"/>
    </source>
</evidence>
<evidence type="ECO:0000256" key="1">
    <source>
        <dbReference type="ARBA" id="ARBA00022741"/>
    </source>
</evidence>
<keyword evidence="8" id="KW-1185">Reference proteome</keyword>
<dbReference type="InterPro" id="IPR014721">
    <property type="entry name" value="Ribsml_uS5_D2-typ_fold_subgr"/>
</dbReference>
<dbReference type="Proteomes" id="UP000651837">
    <property type="component" value="Unassembled WGS sequence"/>
</dbReference>
<feature type="domain" description="GHMP kinase N-terminal" evidence="4">
    <location>
        <begin position="86"/>
        <end position="150"/>
    </location>
</feature>
<gene>
    <name evidence="5" type="ORF">HZY62_07755</name>
    <name evidence="6" type="ORF">LX92_00688</name>
</gene>
<dbReference type="AlphaFoldDB" id="A0A316E6A3"/>
<dbReference type="Pfam" id="PF00288">
    <property type="entry name" value="GHMP_kinases_N"/>
    <property type="match status" value="1"/>
</dbReference>
<sequence>MKGPLFYSKILLFGEYGIIKDSKGLSIPYNFFKGALKKDGNASPEALKSNGYLKDFVVYLEGIVDQEPELVAFDFENLRGDVVSGMYFDSSIPQGYGVGSSGALVAAIYDKYALDKITVLENLTREKLLRLKAIFGKMESFFHGKSSGLDPLNSYLSLPILINSKDNIESTSIPSQNKEGKGAVFLLDSGATGETAPMVQLFMEKMKQEGFRQMLKNQFIKHTDACVEDFISGNVKSLFGNLKQLSHVVLDNFKPMIPVKFHQLWQQGIETNDYYLKLCGSGGGGYILGFTQDIEKARDVLRDYKLEVVYNF</sequence>
<evidence type="ECO:0000256" key="3">
    <source>
        <dbReference type="ARBA" id="ARBA00022840"/>
    </source>
</evidence>
<keyword evidence="2 6" id="KW-0418">Kinase</keyword>
<evidence type="ECO:0000259" key="4">
    <source>
        <dbReference type="Pfam" id="PF00288"/>
    </source>
</evidence>
<organism evidence="6 7">
    <name type="scientific">Maribacter polysiphoniae</name>
    <dbReference type="NCBI Taxonomy" id="429344"/>
    <lineage>
        <taxon>Bacteria</taxon>
        <taxon>Pseudomonadati</taxon>
        <taxon>Bacteroidota</taxon>
        <taxon>Flavobacteriia</taxon>
        <taxon>Flavobacteriales</taxon>
        <taxon>Flavobacteriaceae</taxon>
        <taxon>Maribacter</taxon>
    </lineage>
</organism>
<dbReference type="PRINTS" id="PR00959">
    <property type="entry name" value="MEVGALKINASE"/>
</dbReference>
<reference evidence="5 8" key="2">
    <citation type="submission" date="2020-07" db="EMBL/GenBank/DDBJ databases">
        <title>The draft genome sequence of Maribacter polysiphoniae KCTC 22021.</title>
        <authorList>
            <person name="Mu L."/>
        </authorList>
    </citation>
    <scope>NUCLEOTIDE SEQUENCE [LARGE SCALE GENOMIC DNA]</scope>
    <source>
        <strain evidence="5 8">KCTC 22021</strain>
    </source>
</reference>
<dbReference type="SUPFAM" id="SSF55060">
    <property type="entry name" value="GHMP Kinase, C-terminal domain"/>
    <property type="match status" value="1"/>
</dbReference>
<keyword evidence="2 6" id="KW-0808">Transferase</keyword>
<evidence type="ECO:0000313" key="5">
    <source>
        <dbReference type="EMBL" id="MBD1260479.1"/>
    </source>
</evidence>
<evidence type="ECO:0000313" key="8">
    <source>
        <dbReference type="Proteomes" id="UP000651837"/>
    </source>
</evidence>
<keyword evidence="3" id="KW-0067">ATP-binding</keyword>
<protein>
    <submittedName>
        <fullName evidence="6">Mevalonate kinase</fullName>
    </submittedName>
</protein>
<dbReference type="OrthoDB" id="977547at2"/>
<dbReference type="InterPro" id="IPR006204">
    <property type="entry name" value="GHMP_kinase_N_dom"/>
</dbReference>
<keyword evidence="1" id="KW-0547">Nucleotide-binding</keyword>
<dbReference type="GO" id="GO:0005524">
    <property type="term" value="F:ATP binding"/>
    <property type="evidence" value="ECO:0007669"/>
    <property type="project" value="UniProtKB-KW"/>
</dbReference>